<dbReference type="KEGG" id="sman:C12CBH8_02090"/>
<dbReference type="Gene3D" id="3.40.630.30">
    <property type="match status" value="1"/>
</dbReference>
<keyword evidence="1" id="KW-0808">Transferase</keyword>
<dbReference type="RefSeq" id="WP_159461251.1">
    <property type="nucleotide sequence ID" value="NZ_AP023321.1"/>
</dbReference>
<dbReference type="InterPro" id="IPR050832">
    <property type="entry name" value="Bact_Acetyltransf"/>
</dbReference>
<dbReference type="SUPFAM" id="SSF55729">
    <property type="entry name" value="Acyl-CoA N-acyltransferases (Nat)"/>
    <property type="match status" value="1"/>
</dbReference>
<dbReference type="InterPro" id="IPR016181">
    <property type="entry name" value="Acyl_CoA_acyltransferase"/>
</dbReference>
<name>A0A7I8CYK5_9FIRM</name>
<proteinExistence type="predicted"/>
<sequence length="157" mass="17658">MSTTQTIQINPFTPSDLEDFQRISYQWLSQYDLLEEEDIRILSHPQEVILGPGGCIFVARQDDNMVGTVSLIPAGEHTFELAKMAVIPECRGQGLGKRLMEHAISAASQMSAKRIILYTNSRLKEALSLYRKYGFEEVKLSGLKYQMTDIAMVLSLA</sequence>
<dbReference type="EMBL" id="AP023321">
    <property type="protein sequence ID" value="BCI59570.1"/>
    <property type="molecule type" value="Genomic_DNA"/>
</dbReference>
<protein>
    <recommendedName>
        <fullName evidence="3">N-acetyltransferase domain-containing protein</fullName>
    </recommendedName>
</protein>
<gene>
    <name evidence="4" type="ORF">C12CBH8_02090</name>
</gene>
<evidence type="ECO:0000259" key="3">
    <source>
        <dbReference type="PROSITE" id="PS51186"/>
    </source>
</evidence>
<dbReference type="AlphaFoldDB" id="A0A7I8CYK5"/>
<dbReference type="PROSITE" id="PS51186">
    <property type="entry name" value="GNAT"/>
    <property type="match status" value="1"/>
</dbReference>
<evidence type="ECO:0000256" key="1">
    <source>
        <dbReference type="ARBA" id="ARBA00022679"/>
    </source>
</evidence>
<dbReference type="Pfam" id="PF13508">
    <property type="entry name" value="Acetyltransf_7"/>
    <property type="match status" value="1"/>
</dbReference>
<dbReference type="CDD" id="cd04301">
    <property type="entry name" value="NAT_SF"/>
    <property type="match status" value="1"/>
</dbReference>
<organism evidence="4 5">
    <name type="scientific">Solibaculum mannosilyticum</name>
    <dbReference type="NCBI Taxonomy" id="2780922"/>
    <lineage>
        <taxon>Bacteria</taxon>
        <taxon>Bacillati</taxon>
        <taxon>Bacillota</taxon>
        <taxon>Clostridia</taxon>
        <taxon>Eubacteriales</taxon>
        <taxon>Oscillospiraceae</taxon>
        <taxon>Solibaculum</taxon>
    </lineage>
</organism>
<dbReference type="Proteomes" id="UP000593890">
    <property type="component" value="Chromosome"/>
</dbReference>
<keyword evidence="2" id="KW-0012">Acyltransferase</keyword>
<dbReference type="GO" id="GO:0016747">
    <property type="term" value="F:acyltransferase activity, transferring groups other than amino-acyl groups"/>
    <property type="evidence" value="ECO:0007669"/>
    <property type="project" value="InterPro"/>
</dbReference>
<evidence type="ECO:0000313" key="5">
    <source>
        <dbReference type="Proteomes" id="UP000593890"/>
    </source>
</evidence>
<dbReference type="InterPro" id="IPR000182">
    <property type="entry name" value="GNAT_dom"/>
</dbReference>
<feature type="domain" description="N-acetyltransferase" evidence="3">
    <location>
        <begin position="7"/>
        <end position="157"/>
    </location>
</feature>
<dbReference type="PANTHER" id="PTHR43877">
    <property type="entry name" value="AMINOALKYLPHOSPHONATE N-ACETYLTRANSFERASE-RELATED-RELATED"/>
    <property type="match status" value="1"/>
</dbReference>
<accession>A0A7I8CYK5</accession>
<keyword evidence="5" id="KW-1185">Reference proteome</keyword>
<reference evidence="5" key="1">
    <citation type="submission" date="2020-07" db="EMBL/GenBank/DDBJ databases">
        <title>Complete genome sequencing of Clostridia bacterium strain 12CBH8.</title>
        <authorList>
            <person name="Sakamoto M."/>
            <person name="Murakami T."/>
            <person name="Mori H."/>
        </authorList>
    </citation>
    <scope>NUCLEOTIDE SEQUENCE [LARGE SCALE GENOMIC DNA]</scope>
    <source>
        <strain evidence="5">12CBH8</strain>
    </source>
</reference>
<evidence type="ECO:0000313" key="4">
    <source>
        <dbReference type="EMBL" id="BCI59570.1"/>
    </source>
</evidence>
<evidence type="ECO:0000256" key="2">
    <source>
        <dbReference type="ARBA" id="ARBA00023315"/>
    </source>
</evidence>